<dbReference type="Proteomes" id="UP000195570">
    <property type="component" value="Unassembled WGS sequence"/>
</dbReference>
<feature type="region of interest" description="Disordered" evidence="3">
    <location>
        <begin position="102"/>
        <end position="151"/>
    </location>
</feature>
<dbReference type="InterPro" id="IPR002083">
    <property type="entry name" value="MATH/TRAF_dom"/>
</dbReference>
<feature type="domain" description="MATH" evidence="4">
    <location>
        <begin position="427"/>
        <end position="547"/>
    </location>
</feature>
<name>A0A1G4IJP7_TRYEQ</name>
<dbReference type="InterPro" id="IPR008974">
    <property type="entry name" value="TRAF-like"/>
</dbReference>
<evidence type="ECO:0000313" key="6">
    <source>
        <dbReference type="Proteomes" id="UP000195570"/>
    </source>
</evidence>
<reference evidence="5" key="1">
    <citation type="submission" date="2016-09" db="EMBL/GenBank/DDBJ databases">
        <authorList>
            <person name="Hebert L."/>
            <person name="Moumen B."/>
        </authorList>
    </citation>
    <scope>NUCLEOTIDE SEQUENCE [LARGE SCALE GENOMIC DNA]</scope>
    <source>
        <strain evidence="5">OVI</strain>
    </source>
</reference>
<dbReference type="RefSeq" id="XP_067083051.1">
    <property type="nucleotide sequence ID" value="XM_067226950.1"/>
</dbReference>
<evidence type="ECO:0000313" key="5">
    <source>
        <dbReference type="EMBL" id="SCU72572.1"/>
    </source>
</evidence>
<proteinExistence type="predicted"/>
<evidence type="ECO:0000256" key="3">
    <source>
        <dbReference type="SAM" id="MobiDB-lite"/>
    </source>
</evidence>
<dbReference type="CDD" id="cd00121">
    <property type="entry name" value="MATH"/>
    <property type="match status" value="1"/>
</dbReference>
<dbReference type="AlphaFoldDB" id="A0A1G4IJP7"/>
<accession>A0A1G4IJP7</accession>
<feature type="compositionally biased region" description="Acidic residues" evidence="3">
    <location>
        <begin position="208"/>
        <end position="219"/>
    </location>
</feature>
<dbReference type="PANTHER" id="PTHR46236:SF35">
    <property type="entry name" value="MATH DOMAIN-CONTAINING PROTEIN"/>
    <property type="match status" value="1"/>
</dbReference>
<evidence type="ECO:0000256" key="1">
    <source>
        <dbReference type="ARBA" id="ARBA00023054"/>
    </source>
</evidence>
<dbReference type="InterPro" id="IPR050804">
    <property type="entry name" value="MCC"/>
</dbReference>
<keyword evidence="1 2" id="KW-0175">Coiled coil</keyword>
<feature type="compositionally biased region" description="Acidic residues" evidence="3">
    <location>
        <begin position="111"/>
        <end position="124"/>
    </location>
</feature>
<dbReference type="Pfam" id="PF22486">
    <property type="entry name" value="MATH_2"/>
    <property type="match status" value="1"/>
</dbReference>
<dbReference type="EMBL" id="CZPT02001885">
    <property type="protein sequence ID" value="SCU72572.1"/>
    <property type="molecule type" value="Genomic_DNA"/>
</dbReference>
<dbReference type="VEuPathDB" id="TriTrypDB:TEOVI_000414900"/>
<comment type="caution">
    <text evidence="5">The sequence shown here is derived from an EMBL/GenBank/DDBJ whole genome shotgun (WGS) entry which is preliminary data.</text>
</comment>
<evidence type="ECO:0000256" key="2">
    <source>
        <dbReference type="SAM" id="Coils"/>
    </source>
</evidence>
<dbReference type="GeneID" id="92378089"/>
<feature type="compositionally biased region" description="Basic and acidic residues" evidence="3">
    <location>
        <begin position="130"/>
        <end position="150"/>
    </location>
</feature>
<keyword evidence="6" id="KW-1185">Reference proteome</keyword>
<dbReference type="PROSITE" id="PS50144">
    <property type="entry name" value="MATH"/>
    <property type="match status" value="1"/>
</dbReference>
<dbReference type="Gene3D" id="2.60.210.10">
    <property type="entry name" value="Apoptosis, Tumor Necrosis Factor Receptor Associated Protein 2, Chain A"/>
    <property type="match status" value="1"/>
</dbReference>
<feature type="coiled-coil region" evidence="2">
    <location>
        <begin position="624"/>
        <end position="739"/>
    </location>
</feature>
<organism evidence="5 6">
    <name type="scientific">Trypanosoma equiperdum</name>
    <dbReference type="NCBI Taxonomy" id="5694"/>
    <lineage>
        <taxon>Eukaryota</taxon>
        <taxon>Discoba</taxon>
        <taxon>Euglenozoa</taxon>
        <taxon>Kinetoplastea</taxon>
        <taxon>Metakinetoplastina</taxon>
        <taxon>Trypanosomatida</taxon>
        <taxon>Trypanosomatidae</taxon>
        <taxon>Trypanosoma</taxon>
    </lineage>
</organism>
<dbReference type="PANTHER" id="PTHR46236">
    <property type="entry name" value="TRAF-LIKE SUPERFAMILY PROTEIN"/>
    <property type="match status" value="1"/>
</dbReference>
<feature type="region of interest" description="Disordered" evidence="3">
    <location>
        <begin position="186"/>
        <end position="219"/>
    </location>
</feature>
<protein>
    <recommendedName>
        <fullName evidence="4">MATH domain-containing protein</fullName>
    </recommendedName>
</protein>
<dbReference type="SUPFAM" id="SSF49599">
    <property type="entry name" value="TRAF domain-like"/>
    <property type="match status" value="1"/>
</dbReference>
<gene>
    <name evidence="5" type="ORF">TEOVI_000414900</name>
</gene>
<evidence type="ECO:0000259" key="4">
    <source>
        <dbReference type="PROSITE" id="PS50144"/>
    </source>
</evidence>
<sequence>MDPQYSQPLLAPEDQDFYRSILHRLAHESPIRGSTGLDMTLALEKELIRAQENNDSEEYKNVIWGMLKPLVDSLMSAAHRAAPYTYFDNVAPREYPVTRDEEEYFKTDSIFDSDEERGGDDDFDGGSKPMLREQEQSLRKKEELRKKREDDETMLIEQKKVVDDKGTVLNTVGPFAPPRLTVRATTYTFPSRRSLEQRTVPPPAESSSGEDEAGDEEAANVDVTSLCSSGSGEAVSHLTSFMEPLSNDSLKKMSESAKVKVKPSSSNREYIVQIVKTAVRLGCEKACALIDKHKFIEDMTNRVQTGPLQTAASIDFLQSLPEQLKHALSHMLGLWEESPQVEEMWERMVAMGFLAVLTNLRLKPLKRITSELGVSVPDTNSTEKFCEAIVFAAFPRERVRARKSRSKRQKTLAFTVPPSLMRCKGDMGFITFQVENISLLPKDSERRYSPEFEFGQMKWSLLCMANKSNLALYLCQTETVYCKFLISVINHLSKDDSICNEGTQRFFARSQENDWGFNNVARFDELLNPRKGFWHKENDSITIEVGIVIVEAPKTTVSSKNVSNKDKPAGPKVDERAVRQLIEDEKIAQLKKRVKQEISKTLKDEEKTRKDTVQRATKGFHDILERFKSEKQRIVRELAERERREQLERQREQEIIKQAQEQNAEMARGIEEMKRTITNLAREKKELTHDIKELKKAGEKLANELNVIAERKATLLKKIRSYETKISEGQHHLEELQQDPVLSFPVGGESDGIDEIVSAQLQDILERLS</sequence>